<sequence length="143" mass="15233">MPHDELGFDDDVMIPMDLVDRFHDPQILPVASEPAQGSPIGGSRQNERHAAPPAVGRMNLILPRTNELQREVETIVALDEPEPGSSLPEASPTDATDPVPGPTTSRTPDEVDPSPVDPTETAPSEPAEPTPPVNPTVEPTEPT</sequence>
<evidence type="ECO:0000256" key="1">
    <source>
        <dbReference type="SAM" id="MobiDB-lite"/>
    </source>
</evidence>
<dbReference type="RefSeq" id="WP_209907037.1">
    <property type="nucleotide sequence ID" value="NZ_BAAAMI010000011.1"/>
</dbReference>
<gene>
    <name evidence="2" type="ORF">JOF46_001832</name>
</gene>
<accession>A0ABS4WCJ8</accession>
<proteinExistence type="predicted"/>
<dbReference type="Proteomes" id="UP000766570">
    <property type="component" value="Unassembled WGS sequence"/>
</dbReference>
<feature type="region of interest" description="Disordered" evidence="1">
    <location>
        <begin position="74"/>
        <end position="143"/>
    </location>
</feature>
<reference evidence="2 3" key="1">
    <citation type="submission" date="2021-03" db="EMBL/GenBank/DDBJ databases">
        <title>Sequencing the genomes of 1000 actinobacteria strains.</title>
        <authorList>
            <person name="Klenk H.-P."/>
        </authorList>
    </citation>
    <scope>NUCLEOTIDE SEQUENCE [LARGE SCALE GENOMIC DNA]</scope>
    <source>
        <strain evidence="2 3">DSM 15454</strain>
    </source>
</reference>
<name>A0ABS4WCJ8_9MICC</name>
<evidence type="ECO:0000313" key="2">
    <source>
        <dbReference type="EMBL" id="MBP2373920.1"/>
    </source>
</evidence>
<keyword evidence="3" id="KW-1185">Reference proteome</keyword>
<organism evidence="2 3">
    <name type="scientific">Paeniglutamicibacter psychrophenolicus</name>
    <dbReference type="NCBI Taxonomy" id="257454"/>
    <lineage>
        <taxon>Bacteria</taxon>
        <taxon>Bacillati</taxon>
        <taxon>Actinomycetota</taxon>
        <taxon>Actinomycetes</taxon>
        <taxon>Micrococcales</taxon>
        <taxon>Micrococcaceae</taxon>
        <taxon>Paeniglutamicibacter</taxon>
    </lineage>
</organism>
<protein>
    <submittedName>
        <fullName evidence="2">Uncharacterized protein</fullName>
    </submittedName>
</protein>
<evidence type="ECO:0000313" key="3">
    <source>
        <dbReference type="Proteomes" id="UP000766570"/>
    </source>
</evidence>
<comment type="caution">
    <text evidence="2">The sequence shown here is derived from an EMBL/GenBank/DDBJ whole genome shotgun (WGS) entry which is preliminary data.</text>
</comment>
<dbReference type="EMBL" id="JAGIOE010000001">
    <property type="protein sequence ID" value="MBP2373920.1"/>
    <property type="molecule type" value="Genomic_DNA"/>
</dbReference>
<feature type="region of interest" description="Disordered" evidence="1">
    <location>
        <begin position="30"/>
        <end position="56"/>
    </location>
</feature>